<name>A0ABR0EY05_ZASCE</name>
<gene>
    <name evidence="3" type="ORF">PRZ48_000060</name>
</gene>
<feature type="coiled-coil region" evidence="1">
    <location>
        <begin position="102"/>
        <end position="169"/>
    </location>
</feature>
<proteinExistence type="predicted"/>
<protein>
    <submittedName>
        <fullName evidence="3">Uncharacterized protein</fullName>
    </submittedName>
</protein>
<feature type="coiled-coil region" evidence="1">
    <location>
        <begin position="298"/>
        <end position="325"/>
    </location>
</feature>
<keyword evidence="1" id="KW-0175">Coiled coil</keyword>
<feature type="region of interest" description="Disordered" evidence="2">
    <location>
        <begin position="8"/>
        <end position="49"/>
    </location>
</feature>
<accession>A0ABR0EY05</accession>
<organism evidence="3 4">
    <name type="scientific">Zasmidium cellare</name>
    <name type="common">Wine cellar mold</name>
    <name type="synonym">Racodium cellare</name>
    <dbReference type="NCBI Taxonomy" id="395010"/>
    <lineage>
        <taxon>Eukaryota</taxon>
        <taxon>Fungi</taxon>
        <taxon>Dikarya</taxon>
        <taxon>Ascomycota</taxon>
        <taxon>Pezizomycotina</taxon>
        <taxon>Dothideomycetes</taxon>
        <taxon>Dothideomycetidae</taxon>
        <taxon>Mycosphaerellales</taxon>
        <taxon>Mycosphaerellaceae</taxon>
        <taxon>Zasmidium</taxon>
    </lineage>
</organism>
<keyword evidence="4" id="KW-1185">Reference proteome</keyword>
<evidence type="ECO:0000313" key="4">
    <source>
        <dbReference type="Proteomes" id="UP001305779"/>
    </source>
</evidence>
<dbReference type="Proteomes" id="UP001305779">
    <property type="component" value="Unassembled WGS sequence"/>
</dbReference>
<feature type="region of interest" description="Disordered" evidence="2">
    <location>
        <begin position="186"/>
        <end position="237"/>
    </location>
</feature>
<evidence type="ECO:0000313" key="3">
    <source>
        <dbReference type="EMBL" id="KAK4506330.1"/>
    </source>
</evidence>
<sequence length="469" mass="53640">MQCMKKFLKGGGNGLRGRVSAPHKEEAAEVSKNATPEVEDQESKTQVADPIESSIAQKNQDDIIKLPKDIHQELRKSIRLHRRLYDFEGDHAKTINTLSARWKWVKNEIKELQEGIAKLEAEDPEANENDIEIKKFDLAPRLREYEELLDERDEANDELDAKCKEFRSETFRLFALWHQILGDCEEDPEETVDPDVAQDNEEPSEEAEPAWPKPPSVQADRPRAPTPDSPSEVAPPNREKLLDDYKCCWRELDSAEWCLANRHLRFDDDMACCHRMYLAKQPGCEMKQEVEMRHLGEWREITQRVIVAEQELEKAEQALMEAGIRPPGSEYGLGMVKEVEDGYRVSDEVDEVEAGQDPRVQKWLKKVPASMEDADPLLSADEPAQEPAETDTWYAPEPEVWESLSMVAQGRQKKKINLWRAQAKAAAPRVEEAPFSAVAERASSKSWKSKVWNSLIELAKMYPAVPLVF</sequence>
<evidence type="ECO:0000256" key="1">
    <source>
        <dbReference type="SAM" id="Coils"/>
    </source>
</evidence>
<feature type="compositionally biased region" description="Acidic residues" evidence="2">
    <location>
        <begin position="186"/>
        <end position="208"/>
    </location>
</feature>
<reference evidence="3 4" key="1">
    <citation type="journal article" date="2023" name="G3 (Bethesda)">
        <title>A chromosome-level genome assembly of Zasmidium syzygii isolated from banana leaves.</title>
        <authorList>
            <person name="van Westerhoven A.C."/>
            <person name="Mehrabi R."/>
            <person name="Talebi R."/>
            <person name="Steentjes M.B.F."/>
            <person name="Corcolon B."/>
            <person name="Chong P.A."/>
            <person name="Kema G.H.J."/>
            <person name="Seidl M.F."/>
        </authorList>
    </citation>
    <scope>NUCLEOTIDE SEQUENCE [LARGE SCALE GENOMIC DNA]</scope>
    <source>
        <strain evidence="3 4">P124</strain>
    </source>
</reference>
<comment type="caution">
    <text evidence="3">The sequence shown here is derived from an EMBL/GenBank/DDBJ whole genome shotgun (WGS) entry which is preliminary data.</text>
</comment>
<evidence type="ECO:0000256" key="2">
    <source>
        <dbReference type="SAM" id="MobiDB-lite"/>
    </source>
</evidence>
<dbReference type="EMBL" id="JAXOVC010000001">
    <property type="protein sequence ID" value="KAK4506330.1"/>
    <property type="molecule type" value="Genomic_DNA"/>
</dbReference>